<sequence>MLIKDFIDETLTSDNFNKMVVNLIGHFGAMIREIEHNRPEFSQIMERELLWTHDNAILSAKDFPCKYNPEYKMYFSTEAYENHPAFLAFKTKLTEFQKAIAALPQKIDKTEQQLLDYSTLRNLFPVEKENGNVEVPQMFAEKNGKITILTEEDYGFHGKRDLDYFDMFNTGVYSFEEIAYYELNQADGKDLTSADLADYDVDAVLGQILVFMTRYGYTEGDFENFVENFDIIG</sequence>
<evidence type="ECO:0000313" key="1">
    <source>
        <dbReference type="EMBL" id="HIX02217.1"/>
    </source>
</evidence>
<organism evidence="1 2">
    <name type="scientific">Candidatus Ligilactobacillus excrementigallinarum</name>
    <dbReference type="NCBI Taxonomy" id="2838641"/>
    <lineage>
        <taxon>Bacteria</taxon>
        <taxon>Bacillati</taxon>
        <taxon>Bacillota</taxon>
        <taxon>Bacilli</taxon>
        <taxon>Lactobacillales</taxon>
        <taxon>Lactobacillaceae</taxon>
        <taxon>Ligilactobacillus</taxon>
    </lineage>
</organism>
<protein>
    <submittedName>
        <fullName evidence="1">Uncharacterized protein</fullName>
    </submittedName>
</protein>
<reference evidence="1" key="2">
    <citation type="submission" date="2021-04" db="EMBL/GenBank/DDBJ databases">
        <authorList>
            <person name="Gilroy R."/>
        </authorList>
    </citation>
    <scope>NUCLEOTIDE SEQUENCE</scope>
    <source>
        <strain evidence="1">6627</strain>
    </source>
</reference>
<dbReference type="Proteomes" id="UP000823963">
    <property type="component" value="Unassembled WGS sequence"/>
</dbReference>
<comment type="caution">
    <text evidence="1">The sequence shown here is derived from an EMBL/GenBank/DDBJ whole genome shotgun (WGS) entry which is preliminary data.</text>
</comment>
<proteinExistence type="predicted"/>
<dbReference type="AlphaFoldDB" id="A0A9D2AB04"/>
<name>A0A9D2AB04_9LACO</name>
<reference evidence="1" key="1">
    <citation type="journal article" date="2021" name="PeerJ">
        <title>Extensive microbial diversity within the chicken gut microbiome revealed by metagenomics and culture.</title>
        <authorList>
            <person name="Gilroy R."/>
            <person name="Ravi A."/>
            <person name="Getino M."/>
            <person name="Pursley I."/>
            <person name="Horton D.L."/>
            <person name="Alikhan N.F."/>
            <person name="Baker D."/>
            <person name="Gharbi K."/>
            <person name="Hall N."/>
            <person name="Watson M."/>
            <person name="Adriaenssens E.M."/>
            <person name="Foster-Nyarko E."/>
            <person name="Jarju S."/>
            <person name="Secka A."/>
            <person name="Antonio M."/>
            <person name="Oren A."/>
            <person name="Chaudhuri R.R."/>
            <person name="La Ragione R."/>
            <person name="Hildebrand F."/>
            <person name="Pallen M.J."/>
        </authorList>
    </citation>
    <scope>NUCLEOTIDE SEQUENCE</scope>
    <source>
        <strain evidence="1">6627</strain>
    </source>
</reference>
<dbReference type="EMBL" id="DXFP01000052">
    <property type="protein sequence ID" value="HIX02217.1"/>
    <property type="molecule type" value="Genomic_DNA"/>
</dbReference>
<evidence type="ECO:0000313" key="2">
    <source>
        <dbReference type="Proteomes" id="UP000823963"/>
    </source>
</evidence>
<gene>
    <name evidence="1" type="ORF">H9861_05630</name>
</gene>
<accession>A0A9D2AB04</accession>